<proteinExistence type="predicted"/>
<evidence type="ECO:0000259" key="1">
    <source>
        <dbReference type="Pfam" id="PF13439"/>
    </source>
</evidence>
<evidence type="ECO:0000313" key="3">
    <source>
        <dbReference type="Proteomes" id="UP001197378"/>
    </source>
</evidence>
<dbReference type="EMBL" id="JAAXYO010000182">
    <property type="protein sequence ID" value="MBU2789074.1"/>
    <property type="molecule type" value="Genomic_DNA"/>
</dbReference>
<dbReference type="AlphaFoldDB" id="A0AAE2YRL3"/>
<dbReference type="Proteomes" id="UP001197378">
    <property type="component" value="Unassembled WGS sequence"/>
</dbReference>
<evidence type="ECO:0000313" key="2">
    <source>
        <dbReference type="EMBL" id="MBU2789074.1"/>
    </source>
</evidence>
<accession>A0AAE2YRL3</accession>
<dbReference type="CDD" id="cd03814">
    <property type="entry name" value="GT4-like"/>
    <property type="match status" value="1"/>
</dbReference>
<feature type="domain" description="Glycosyltransferase subfamily 4-like N-terminal" evidence="1">
    <location>
        <begin position="14"/>
        <end position="165"/>
    </location>
</feature>
<protein>
    <submittedName>
        <fullName evidence="2">Glycosyltransferase family 1 protein</fullName>
    </submittedName>
</protein>
<name>A0AAE2YRL3_9PROT</name>
<gene>
    <name evidence="2" type="ORF">HFQ13_12815</name>
</gene>
<dbReference type="InterPro" id="IPR028098">
    <property type="entry name" value="Glyco_trans_4-like_N"/>
</dbReference>
<dbReference type="InterPro" id="IPR050194">
    <property type="entry name" value="Glycosyltransferase_grp1"/>
</dbReference>
<keyword evidence="3" id="KW-1185">Reference proteome</keyword>
<dbReference type="SUPFAM" id="SSF53756">
    <property type="entry name" value="UDP-Glycosyltransferase/glycogen phosphorylase"/>
    <property type="match status" value="1"/>
</dbReference>
<dbReference type="Pfam" id="PF13692">
    <property type="entry name" value="Glyco_trans_1_4"/>
    <property type="match status" value="1"/>
</dbReference>
<dbReference type="PANTHER" id="PTHR45947">
    <property type="entry name" value="SULFOQUINOVOSYL TRANSFERASE SQD2"/>
    <property type="match status" value="1"/>
</dbReference>
<comment type="caution">
    <text evidence="2">The sequence shown here is derived from an EMBL/GenBank/DDBJ whole genome shotgun (WGS) entry which is preliminary data.</text>
</comment>
<dbReference type="Gene3D" id="3.40.50.2000">
    <property type="entry name" value="Glycogen Phosphorylase B"/>
    <property type="match status" value="2"/>
</dbReference>
<sequence>MKIALVTDAWSPQVNGVVRALQATVQELQRLGYEVRVLHSGAGATIPCPSYPEIPLATQPFALVRQTFQEYRPDAIHIATEGPLGLAARLWCAGHQWQFTTSFHTRFAEYLAARSPVPLAWSYAFLRRFHNGAAHTMVSNVALADELRGWGFRNLVQWSRGVDSDLFRPWPDQDPAALLPGKRPAFVYFGRVAIEKNVEDFLRLELPGSKHIIGDGPQAAELREQYPDVHWHGMQHGEELSRHVAAADVMVFPSRTDTLGLVIREANACGVPVAAYPVTGPQASIVDGINGFLRDDLREAAILALDLRRDDCRNAALQYSWDKCTADFLRHLVPVQGT</sequence>
<dbReference type="GO" id="GO:0016757">
    <property type="term" value="F:glycosyltransferase activity"/>
    <property type="evidence" value="ECO:0007669"/>
    <property type="project" value="TreeGrafter"/>
</dbReference>
<dbReference type="RefSeq" id="WP_215873318.1">
    <property type="nucleotide sequence ID" value="NZ_JAAXYO010000182.1"/>
</dbReference>
<reference evidence="2" key="1">
    <citation type="journal article" date="2021" name="ISME J.">
        <title>Genomic evolution of the class Acidithiobacillia: deep-branching Proteobacteria living in extreme acidic conditions.</title>
        <authorList>
            <person name="Moya-Beltran A."/>
            <person name="Beard S."/>
            <person name="Rojas-Villalobos C."/>
            <person name="Issotta F."/>
            <person name="Gallardo Y."/>
            <person name="Ulloa R."/>
            <person name="Giaveno A."/>
            <person name="Degli Esposti M."/>
            <person name="Johnson D.B."/>
            <person name="Quatrini R."/>
        </authorList>
    </citation>
    <scope>NUCLEOTIDE SEQUENCE</scope>
    <source>
        <strain evidence="2">VAN18-1</strain>
    </source>
</reference>
<dbReference type="Pfam" id="PF13439">
    <property type="entry name" value="Glyco_transf_4"/>
    <property type="match status" value="1"/>
</dbReference>
<organism evidence="2 3">
    <name type="scientific">Igneacidithiobacillus copahuensis</name>
    <dbReference type="NCBI Taxonomy" id="2724909"/>
    <lineage>
        <taxon>Bacteria</taxon>
        <taxon>Pseudomonadati</taxon>
        <taxon>Pseudomonadota</taxon>
        <taxon>Acidithiobacillia</taxon>
        <taxon>Acidithiobacillales</taxon>
        <taxon>Acidithiobacillaceae</taxon>
        <taxon>Igneacidithiobacillus</taxon>
    </lineage>
</organism>
<dbReference type="PANTHER" id="PTHR45947:SF3">
    <property type="entry name" value="SULFOQUINOVOSYL TRANSFERASE SQD2"/>
    <property type="match status" value="1"/>
</dbReference>